<dbReference type="FunFam" id="3.40.50.1970:FF:000003">
    <property type="entry name" value="Alcohol dehydrogenase, iron-containing"/>
    <property type="match status" value="1"/>
</dbReference>
<dbReference type="InterPro" id="IPR001670">
    <property type="entry name" value="ADH_Fe/GldA"/>
</dbReference>
<dbReference type="GO" id="GO:1990362">
    <property type="term" value="F:butanol dehydrogenase (NAD+) activity"/>
    <property type="evidence" value="ECO:0007669"/>
    <property type="project" value="InterPro"/>
</dbReference>
<dbReference type="STRING" id="29354.IO98_12070"/>
<protein>
    <submittedName>
        <fullName evidence="4">Butanol dehydrogenase</fullName>
    </submittedName>
</protein>
<accession>A0A084JLN0</accession>
<dbReference type="SUPFAM" id="SSF56796">
    <property type="entry name" value="Dehydroquinate synthase-like"/>
    <property type="match status" value="1"/>
</dbReference>
<dbReference type="GO" id="GO:1990002">
    <property type="term" value="F:methylglyoxal reductase (NADPH) (acetol producing) activity"/>
    <property type="evidence" value="ECO:0007669"/>
    <property type="project" value="TreeGrafter"/>
</dbReference>
<dbReference type="Gene3D" id="3.40.50.1970">
    <property type="match status" value="1"/>
</dbReference>
<dbReference type="Gene3D" id="1.20.1090.10">
    <property type="entry name" value="Dehydroquinate synthase-like - alpha domain"/>
    <property type="match status" value="1"/>
</dbReference>
<comment type="caution">
    <text evidence="4">The sequence shown here is derived from an EMBL/GenBank/DDBJ whole genome shotgun (WGS) entry which is preliminary data.</text>
</comment>
<evidence type="ECO:0000313" key="4">
    <source>
        <dbReference type="EMBL" id="KEZ89864.1"/>
    </source>
</evidence>
<dbReference type="GO" id="GO:0046872">
    <property type="term" value="F:metal ion binding"/>
    <property type="evidence" value="ECO:0007669"/>
    <property type="project" value="InterPro"/>
</dbReference>
<feature type="domain" description="Fe-containing alcohol dehydrogenase-like C-terminal" evidence="3">
    <location>
        <begin position="193"/>
        <end position="393"/>
    </location>
</feature>
<dbReference type="InterPro" id="IPR044731">
    <property type="entry name" value="BDH-like"/>
</dbReference>
<dbReference type="GO" id="GO:0005829">
    <property type="term" value="C:cytosol"/>
    <property type="evidence" value="ECO:0007669"/>
    <property type="project" value="TreeGrafter"/>
</dbReference>
<evidence type="ECO:0000259" key="3">
    <source>
        <dbReference type="Pfam" id="PF25137"/>
    </source>
</evidence>
<gene>
    <name evidence="4" type="ORF">IO98_12070</name>
</gene>
<dbReference type="Pfam" id="PF00465">
    <property type="entry name" value="Fe-ADH"/>
    <property type="match status" value="1"/>
</dbReference>
<evidence type="ECO:0000313" key="5">
    <source>
        <dbReference type="Proteomes" id="UP000028525"/>
    </source>
</evidence>
<name>A0A084JLN0_9FIRM</name>
<dbReference type="CDD" id="cd08187">
    <property type="entry name" value="BDH"/>
    <property type="match status" value="1"/>
</dbReference>
<dbReference type="EMBL" id="JPME01000014">
    <property type="protein sequence ID" value="KEZ89864.1"/>
    <property type="molecule type" value="Genomic_DNA"/>
</dbReference>
<keyword evidence="5" id="KW-1185">Reference proteome</keyword>
<organism evidence="4 5">
    <name type="scientific">Lacrimispora celerecrescens</name>
    <dbReference type="NCBI Taxonomy" id="29354"/>
    <lineage>
        <taxon>Bacteria</taxon>
        <taxon>Bacillati</taxon>
        <taxon>Bacillota</taxon>
        <taxon>Clostridia</taxon>
        <taxon>Lachnospirales</taxon>
        <taxon>Lachnospiraceae</taxon>
        <taxon>Lacrimispora</taxon>
    </lineage>
</organism>
<evidence type="ECO:0000259" key="2">
    <source>
        <dbReference type="Pfam" id="PF00465"/>
    </source>
</evidence>
<feature type="domain" description="Alcohol dehydrogenase iron-type/glycerol dehydrogenase GldA" evidence="2">
    <location>
        <begin position="9"/>
        <end position="179"/>
    </location>
</feature>
<reference evidence="4 5" key="1">
    <citation type="submission" date="2014-07" db="EMBL/GenBank/DDBJ databases">
        <title>Draft genome of Clostridium celerecrescens 152B isolated from sediments associated with methane hydrate from Krishna Godavari basin.</title>
        <authorList>
            <person name="Honkalas V.S."/>
            <person name="Dabir A.P."/>
            <person name="Arora P."/>
            <person name="Dhakephalkar P.K."/>
        </authorList>
    </citation>
    <scope>NUCLEOTIDE SEQUENCE [LARGE SCALE GENOMIC DNA]</scope>
    <source>
        <strain evidence="4 5">152B</strain>
    </source>
</reference>
<proteinExistence type="predicted"/>
<dbReference type="OrthoDB" id="9801156at2"/>
<dbReference type="AlphaFoldDB" id="A0A084JLN0"/>
<keyword evidence="1" id="KW-0560">Oxidoreductase</keyword>
<dbReference type="GO" id="GO:0008106">
    <property type="term" value="F:alcohol dehydrogenase (NADP+) activity"/>
    <property type="evidence" value="ECO:0007669"/>
    <property type="project" value="TreeGrafter"/>
</dbReference>
<evidence type="ECO:0000256" key="1">
    <source>
        <dbReference type="ARBA" id="ARBA00023002"/>
    </source>
</evidence>
<dbReference type="InterPro" id="IPR056798">
    <property type="entry name" value="ADH_Fe_C"/>
</dbReference>
<dbReference type="Pfam" id="PF25137">
    <property type="entry name" value="ADH_Fe_C"/>
    <property type="match status" value="1"/>
</dbReference>
<dbReference type="PANTHER" id="PTHR43633">
    <property type="entry name" value="ALCOHOL DEHYDROGENASE YQHD"/>
    <property type="match status" value="1"/>
</dbReference>
<dbReference type="Proteomes" id="UP000028525">
    <property type="component" value="Unassembled WGS sequence"/>
</dbReference>
<dbReference type="PANTHER" id="PTHR43633:SF1">
    <property type="entry name" value="ALCOHOL DEHYDROGENASE YQHD"/>
    <property type="match status" value="1"/>
</dbReference>
<sequence>MNNFEYCVPTRVIFGRDTHKKAGAIISEYGFHKIMIHYGGGSVRKSGLLGLVEESLREHGIEYILFGGAQPNPVLSLAKEGMELCRREHVEFILAVGGGSVIDSAKCIADGALNPDIDPWKFFLKEEVPAKALPHGNILTLSASGSETSLSCVITNEEGGLKRGFNSPTHRPLFAICNPELTFTVSKFQTGCGTVDIMMHTLERYLGGPTKDTPLTDRIAEGLLTSVMEAGTVADKNPEDYEARATLMWAGSLSHNELTGLGREYMMQVHQLEHELSGMYPAIAHGAGLSALFCSWSRYVCEVDPMRFAQLAVRVMNEEMNFEEPLKTALNGINRLEGFFKSLGMPVSLRELNAGIKETDLEVLADKCSFYGSRTLPGIRSLGKPEMVDVYRLAY</sequence>
<dbReference type="RefSeq" id="WP_038281434.1">
    <property type="nucleotide sequence ID" value="NZ_JPME01000014.1"/>
</dbReference>